<dbReference type="InterPro" id="IPR007563">
    <property type="entry name" value="DUF554"/>
</dbReference>
<keyword evidence="1" id="KW-1133">Transmembrane helix</keyword>
<keyword evidence="3" id="KW-1185">Reference proteome</keyword>
<feature type="transmembrane region" description="Helical" evidence="1">
    <location>
        <begin position="207"/>
        <end position="226"/>
    </location>
</feature>
<evidence type="ECO:0000313" key="3">
    <source>
        <dbReference type="Proteomes" id="UP000470082"/>
    </source>
</evidence>
<gene>
    <name evidence="2" type="ORF">FYJ50_04025</name>
</gene>
<dbReference type="RefSeq" id="WP_154459746.1">
    <property type="nucleotide sequence ID" value="NZ_JAQYTQ010000065.1"/>
</dbReference>
<feature type="transmembrane region" description="Helical" evidence="1">
    <location>
        <begin position="32"/>
        <end position="52"/>
    </location>
</feature>
<dbReference type="EMBL" id="VUMM01000005">
    <property type="protein sequence ID" value="MSS01279.1"/>
    <property type="molecule type" value="Genomic_DNA"/>
</dbReference>
<accession>A0A7X2T373</accession>
<protein>
    <submittedName>
        <fullName evidence="2">DUF554 domain-containing protein</fullName>
    </submittedName>
</protein>
<name>A0A7X2T373_9FIRM</name>
<evidence type="ECO:0000256" key="1">
    <source>
        <dbReference type="SAM" id="Phobius"/>
    </source>
</evidence>
<keyword evidence="1" id="KW-0812">Transmembrane</keyword>
<evidence type="ECO:0000313" key="2">
    <source>
        <dbReference type="EMBL" id="MSS01279.1"/>
    </source>
</evidence>
<keyword evidence="1" id="KW-0472">Membrane</keyword>
<comment type="caution">
    <text evidence="2">The sequence shown here is derived from an EMBL/GenBank/DDBJ whole genome shotgun (WGS) entry which is preliminary data.</text>
</comment>
<feature type="transmembrane region" description="Helical" evidence="1">
    <location>
        <begin position="6"/>
        <end position="25"/>
    </location>
</feature>
<reference evidence="2 3" key="1">
    <citation type="submission" date="2019-08" db="EMBL/GenBank/DDBJ databases">
        <title>In-depth cultivation of the pig gut microbiome towards novel bacterial diversity and tailored functional studies.</title>
        <authorList>
            <person name="Wylensek D."/>
            <person name="Hitch T.C.A."/>
            <person name="Clavel T."/>
        </authorList>
    </citation>
    <scope>NUCLEOTIDE SEQUENCE [LARGE SCALE GENOMIC DNA]</scope>
    <source>
        <strain evidence="2 3">LKV-178-WT-2G</strain>
    </source>
</reference>
<feature type="transmembrane region" description="Helical" evidence="1">
    <location>
        <begin position="141"/>
        <end position="171"/>
    </location>
</feature>
<organism evidence="2 3">
    <name type="scientific">Floccifex porci</name>
    <dbReference type="NCBI Taxonomy" id="2606629"/>
    <lineage>
        <taxon>Bacteria</taxon>
        <taxon>Bacillati</taxon>
        <taxon>Bacillota</taxon>
        <taxon>Erysipelotrichia</taxon>
        <taxon>Erysipelotrichales</taxon>
        <taxon>Erysipelotrichaceae</taxon>
        <taxon>Floccifex</taxon>
    </lineage>
</organism>
<feature type="transmembrane region" description="Helical" evidence="1">
    <location>
        <begin position="58"/>
        <end position="78"/>
    </location>
</feature>
<dbReference type="AlphaFoldDB" id="A0A7X2T373"/>
<feature type="transmembrane region" description="Helical" evidence="1">
    <location>
        <begin position="99"/>
        <end position="121"/>
    </location>
</feature>
<sequence length="227" mass="24093">MIGTFVNAGMILIGSIAGSVLKKGIKDKYKEALFLAMGLAATGLGINSIVQNMPNSEYPVLFIVSLAIGSLFGTILDIDGKFHKLVNRFSTKGKLAQGLSTGILLFCIGTLSILGPINAALYKDYTFLFTNATLDLVTSTVLASAYGIGMCIAAGVLFLWQGSIYVLALFLGNFMSASLMCEISIVGGFLIFCSGISILEIKNIKTLNLLPSLLVPVLFFIILALIC</sequence>
<dbReference type="Pfam" id="PF04474">
    <property type="entry name" value="DUF554"/>
    <property type="match status" value="1"/>
</dbReference>
<dbReference type="Proteomes" id="UP000470082">
    <property type="component" value="Unassembled WGS sequence"/>
</dbReference>
<proteinExistence type="predicted"/>
<dbReference type="PANTHER" id="PTHR36111:SF2">
    <property type="entry name" value="INNER MEMBRANE PROTEIN"/>
    <property type="match status" value="1"/>
</dbReference>
<dbReference type="PANTHER" id="PTHR36111">
    <property type="entry name" value="INNER MEMBRANE PROTEIN-RELATED"/>
    <property type="match status" value="1"/>
</dbReference>